<protein>
    <recommendedName>
        <fullName evidence="4">NADPH--hemoprotein reductase</fullName>
        <ecNumber evidence="4">1.6.2.4</ecNumber>
    </recommendedName>
</protein>
<evidence type="ECO:0000259" key="7">
    <source>
        <dbReference type="PROSITE" id="PS51384"/>
    </source>
</evidence>
<dbReference type="EMBL" id="FONH01000015">
    <property type="protein sequence ID" value="SFF37819.1"/>
    <property type="molecule type" value="Genomic_DNA"/>
</dbReference>
<feature type="domain" description="Flavodoxin-like" evidence="6">
    <location>
        <begin position="81"/>
        <end position="218"/>
    </location>
</feature>
<dbReference type="AlphaFoldDB" id="A0A1I2I5S3"/>
<dbReference type="InterPro" id="IPR001094">
    <property type="entry name" value="Flavdoxin-like"/>
</dbReference>
<keyword evidence="5" id="KW-1133">Transmembrane helix</keyword>
<evidence type="ECO:0000256" key="4">
    <source>
        <dbReference type="ARBA" id="ARBA00023797"/>
    </source>
</evidence>
<feature type="transmembrane region" description="Helical" evidence="5">
    <location>
        <begin position="12"/>
        <end position="35"/>
    </location>
</feature>
<dbReference type="Pfam" id="PF00175">
    <property type="entry name" value="NAD_binding_1"/>
    <property type="match status" value="1"/>
</dbReference>
<dbReference type="PANTHER" id="PTHR19384">
    <property type="entry name" value="NITRIC OXIDE SYNTHASE-RELATED"/>
    <property type="match status" value="1"/>
</dbReference>
<dbReference type="GO" id="GO:0050660">
    <property type="term" value="F:flavin adenine dinucleotide binding"/>
    <property type="evidence" value="ECO:0007669"/>
    <property type="project" value="TreeGrafter"/>
</dbReference>
<reference evidence="9" key="1">
    <citation type="submission" date="2016-10" db="EMBL/GenBank/DDBJ databases">
        <authorList>
            <person name="Varghese N."/>
            <person name="Submissions S."/>
        </authorList>
    </citation>
    <scope>NUCLEOTIDE SEQUENCE [LARGE SCALE GENOMIC DNA]</scope>
    <source>
        <strain evidence="9">UNC178MFTsu3.1</strain>
    </source>
</reference>
<proteinExistence type="predicted"/>
<keyword evidence="5" id="KW-0472">Membrane</keyword>
<keyword evidence="3" id="KW-0813">Transport</keyword>
<name>A0A1I2I5S3_9GAMM</name>
<dbReference type="PROSITE" id="PS50902">
    <property type="entry name" value="FLAVODOXIN_LIKE"/>
    <property type="match status" value="1"/>
</dbReference>
<evidence type="ECO:0000256" key="2">
    <source>
        <dbReference type="ARBA" id="ARBA00022643"/>
    </source>
</evidence>
<dbReference type="SUPFAM" id="SSF52218">
    <property type="entry name" value="Flavoproteins"/>
    <property type="match status" value="1"/>
</dbReference>
<accession>A0A1I2I5S3</accession>
<dbReference type="InterPro" id="IPR008254">
    <property type="entry name" value="Flavodoxin/NO_synth"/>
</dbReference>
<organism evidence="8 9">
    <name type="scientific">Dyella marensis</name>
    <dbReference type="NCBI Taxonomy" id="500610"/>
    <lineage>
        <taxon>Bacteria</taxon>
        <taxon>Pseudomonadati</taxon>
        <taxon>Pseudomonadota</taxon>
        <taxon>Gammaproteobacteria</taxon>
        <taxon>Lysobacterales</taxon>
        <taxon>Rhodanobacteraceae</taxon>
        <taxon>Dyella</taxon>
    </lineage>
</organism>
<evidence type="ECO:0000256" key="5">
    <source>
        <dbReference type="SAM" id="Phobius"/>
    </source>
</evidence>
<dbReference type="Gene3D" id="3.40.50.360">
    <property type="match status" value="1"/>
</dbReference>
<dbReference type="InterPro" id="IPR017927">
    <property type="entry name" value="FAD-bd_FR_type"/>
</dbReference>
<dbReference type="EC" id="1.6.2.4" evidence="4"/>
<dbReference type="InterPro" id="IPR039261">
    <property type="entry name" value="FNR_nucleotide-bd"/>
</dbReference>
<dbReference type="Gene3D" id="3.40.50.80">
    <property type="entry name" value="Nucleotide-binding domain of ferredoxin-NADP reductase (FNR) module"/>
    <property type="match status" value="1"/>
</dbReference>
<keyword evidence="3" id="KW-0249">Electron transport</keyword>
<dbReference type="GO" id="GO:0003958">
    <property type="term" value="F:NADPH-hemoprotein reductase activity"/>
    <property type="evidence" value="ECO:0007669"/>
    <property type="project" value="UniProtKB-EC"/>
</dbReference>
<dbReference type="Pfam" id="PF00258">
    <property type="entry name" value="Flavodoxin_1"/>
    <property type="match status" value="1"/>
</dbReference>
<feature type="domain" description="FAD-binding FR-type" evidence="7">
    <location>
        <begin position="232"/>
        <end position="395"/>
    </location>
</feature>
<dbReference type="InterPro" id="IPR017938">
    <property type="entry name" value="Riboflavin_synthase-like_b-brl"/>
</dbReference>
<dbReference type="SUPFAM" id="SSF52343">
    <property type="entry name" value="Ferredoxin reductase-like, C-terminal NADP-linked domain"/>
    <property type="match status" value="1"/>
</dbReference>
<dbReference type="Gene3D" id="2.40.30.10">
    <property type="entry name" value="Translation factors"/>
    <property type="match status" value="1"/>
</dbReference>
<dbReference type="InterPro" id="IPR001709">
    <property type="entry name" value="Flavoprot_Pyr_Nucl_cyt_Rdtase"/>
</dbReference>
<dbReference type="Proteomes" id="UP000199477">
    <property type="component" value="Unassembled WGS sequence"/>
</dbReference>
<dbReference type="RefSeq" id="WP_026635162.1">
    <property type="nucleotide sequence ID" value="NZ_FONH01000015.1"/>
</dbReference>
<keyword evidence="9" id="KW-1185">Reference proteome</keyword>
<evidence type="ECO:0000256" key="3">
    <source>
        <dbReference type="ARBA" id="ARBA00022982"/>
    </source>
</evidence>
<dbReference type="PRINTS" id="PR00371">
    <property type="entry name" value="FPNCR"/>
</dbReference>
<dbReference type="PRINTS" id="PR00369">
    <property type="entry name" value="FLAVODOXIN"/>
</dbReference>
<evidence type="ECO:0000313" key="9">
    <source>
        <dbReference type="Proteomes" id="UP000199477"/>
    </source>
</evidence>
<dbReference type="CDD" id="cd06200">
    <property type="entry name" value="SiR_like1"/>
    <property type="match status" value="1"/>
</dbReference>
<dbReference type="InterPro" id="IPR029039">
    <property type="entry name" value="Flavoprotein-like_sf"/>
</dbReference>
<dbReference type="GO" id="GO:0010181">
    <property type="term" value="F:FMN binding"/>
    <property type="evidence" value="ECO:0007669"/>
    <property type="project" value="InterPro"/>
</dbReference>
<dbReference type="GO" id="GO:0005829">
    <property type="term" value="C:cytosol"/>
    <property type="evidence" value="ECO:0007669"/>
    <property type="project" value="TreeGrafter"/>
</dbReference>
<evidence type="ECO:0000256" key="1">
    <source>
        <dbReference type="ARBA" id="ARBA00022630"/>
    </source>
</evidence>
<evidence type="ECO:0000259" key="6">
    <source>
        <dbReference type="PROSITE" id="PS50902"/>
    </source>
</evidence>
<dbReference type="PROSITE" id="PS51384">
    <property type="entry name" value="FAD_FR"/>
    <property type="match status" value="1"/>
</dbReference>
<sequence>MNPAVTGGGREALGHALALLPLAALAAWLFSLQAGAMHWRDPGAERWLEASASVAAWLALLGWLRWRRRAPADAAPLADALLVAYASQTGFAAQLAQQTVDSLCAAGTPARLAGLDTLEEAVLRKAGRVLFVVSTTGEGDAPDEAAGFERRCLARVGDLAGLRYGLLALGDSDYADYCGFGRRLRHWLAQSGAQPLFDPVEVDNGDAGALRHWQHHLGMLSGATGMPDWQRAPYASWRLAERRLLNPGSLGGPCFHLALRPEDGVLAWEAGDIAEIEPRHAAETVTRWLAATGFDGAARVGGDTLFERLARSHLPAPADVAGLDAARLAARLQALPHREYSIASVPADGELHLLVRRMHHEDGRPGLGSGWLTQDAEEGAPIALRIRANPSFRPPAADLPLILIGNGTGLAGLRALLKARIAAGARRHWLLFGERQPDRDFFHRDELECWLREGWLERLDLAWSREPAAPAYVQQRLREAAALLWAWVDAGAAIRVCGSLAGMAPGVEEALRDALGADRLEQMRVDGRYRRDVY</sequence>
<keyword evidence="5" id="KW-0812">Transmembrane</keyword>
<keyword evidence="1" id="KW-0285">Flavoprotein</keyword>
<dbReference type="InterPro" id="IPR001433">
    <property type="entry name" value="OxRdtase_FAD/NAD-bd"/>
</dbReference>
<gene>
    <name evidence="8" type="ORF">SAMN02799615_03316</name>
</gene>
<dbReference type="SUPFAM" id="SSF63380">
    <property type="entry name" value="Riboflavin synthase domain-like"/>
    <property type="match status" value="1"/>
</dbReference>
<dbReference type="PANTHER" id="PTHR19384:SF17">
    <property type="entry name" value="NADPH--CYTOCHROME P450 REDUCTASE"/>
    <property type="match status" value="1"/>
</dbReference>
<dbReference type="STRING" id="500610.SAMN02799615_03316"/>
<evidence type="ECO:0000313" key="8">
    <source>
        <dbReference type="EMBL" id="SFF37819.1"/>
    </source>
</evidence>
<keyword evidence="2" id="KW-0288">FMN</keyword>